<dbReference type="SUPFAM" id="SSF46689">
    <property type="entry name" value="Homeodomain-like"/>
    <property type="match status" value="1"/>
</dbReference>
<accession>A0ABW0PB91</accession>
<name>A0ABW0PB91_9HYPH</name>
<evidence type="ECO:0000256" key="3">
    <source>
        <dbReference type="ARBA" id="ARBA00023163"/>
    </source>
</evidence>
<dbReference type="Gene3D" id="1.10.10.60">
    <property type="entry name" value="Homeodomain-like"/>
    <property type="match status" value="1"/>
</dbReference>
<keyword evidence="3" id="KW-0804">Transcription</keyword>
<evidence type="ECO:0000259" key="4">
    <source>
        <dbReference type="PROSITE" id="PS01124"/>
    </source>
</evidence>
<dbReference type="InterPro" id="IPR018060">
    <property type="entry name" value="HTH_AraC"/>
</dbReference>
<dbReference type="PROSITE" id="PS01124">
    <property type="entry name" value="HTH_ARAC_FAMILY_2"/>
    <property type="match status" value="1"/>
</dbReference>
<evidence type="ECO:0000313" key="5">
    <source>
        <dbReference type="EMBL" id="MFC5509458.1"/>
    </source>
</evidence>
<dbReference type="Pfam" id="PF12833">
    <property type="entry name" value="HTH_18"/>
    <property type="match status" value="1"/>
</dbReference>
<feature type="domain" description="HTH araC/xylS-type" evidence="4">
    <location>
        <begin position="190"/>
        <end position="286"/>
    </location>
</feature>
<dbReference type="InterPro" id="IPR009057">
    <property type="entry name" value="Homeodomain-like_sf"/>
</dbReference>
<organism evidence="5 6">
    <name type="scientific">Bosea massiliensis</name>
    <dbReference type="NCBI Taxonomy" id="151419"/>
    <lineage>
        <taxon>Bacteria</taxon>
        <taxon>Pseudomonadati</taxon>
        <taxon>Pseudomonadota</taxon>
        <taxon>Alphaproteobacteria</taxon>
        <taxon>Hyphomicrobiales</taxon>
        <taxon>Boseaceae</taxon>
        <taxon>Bosea</taxon>
    </lineage>
</organism>
<dbReference type="RefSeq" id="WP_066724142.1">
    <property type="nucleotide sequence ID" value="NZ_JBHSLU010000167.1"/>
</dbReference>
<sequence length="286" mass="32205">MANSKIIDLTLERRTKVHRSHLETQGHLIEHVETTNPVDYEFSVKSDRHYLALHDLVFHDGLMRVEGEKPRRGRDLRQTLTFFPAGISVEGWCKPTARPQAFTALYVEPEAVPEIVQEQPCWHRPEIYFQSPALERVFLQLRETLRGELPFKELLIESLGQVAVATFASLQAASGPVSRADRKLEAPEIGRLNAYLRANITRDIRLEDMAAVLGMSKFHFIRCFRATTGRTPYRSLLDLRCEIALEALKAGRSAVEAAAASGFDNAAQMSRSLRATLGVSPRDIRG</sequence>
<comment type="caution">
    <text evidence="5">The sequence shown here is derived from an EMBL/GenBank/DDBJ whole genome shotgun (WGS) entry which is preliminary data.</text>
</comment>
<protein>
    <submittedName>
        <fullName evidence="5">Helix-turn-helix domain-containing protein</fullName>
    </submittedName>
</protein>
<reference evidence="6" key="1">
    <citation type="journal article" date="2019" name="Int. J. Syst. Evol. Microbiol.">
        <title>The Global Catalogue of Microorganisms (GCM) 10K type strain sequencing project: providing services to taxonomists for standard genome sequencing and annotation.</title>
        <authorList>
            <consortium name="The Broad Institute Genomics Platform"/>
            <consortium name="The Broad Institute Genome Sequencing Center for Infectious Disease"/>
            <person name="Wu L."/>
            <person name="Ma J."/>
        </authorList>
    </citation>
    <scope>NUCLEOTIDE SEQUENCE [LARGE SCALE GENOMIC DNA]</scope>
    <source>
        <strain evidence="6">CCUG 43117</strain>
    </source>
</reference>
<dbReference type="Proteomes" id="UP001596060">
    <property type="component" value="Unassembled WGS sequence"/>
</dbReference>
<evidence type="ECO:0000313" key="6">
    <source>
        <dbReference type="Proteomes" id="UP001596060"/>
    </source>
</evidence>
<evidence type="ECO:0000256" key="2">
    <source>
        <dbReference type="ARBA" id="ARBA00023125"/>
    </source>
</evidence>
<keyword evidence="6" id="KW-1185">Reference proteome</keyword>
<evidence type="ECO:0000256" key="1">
    <source>
        <dbReference type="ARBA" id="ARBA00023015"/>
    </source>
</evidence>
<proteinExistence type="predicted"/>
<keyword evidence="1" id="KW-0805">Transcription regulation</keyword>
<dbReference type="EMBL" id="JBHSLU010000167">
    <property type="protein sequence ID" value="MFC5509458.1"/>
    <property type="molecule type" value="Genomic_DNA"/>
</dbReference>
<keyword evidence="2" id="KW-0238">DNA-binding</keyword>
<dbReference type="PANTHER" id="PTHR46796:SF14">
    <property type="entry name" value="TRANSCRIPTIONAL REGULATORY PROTEIN"/>
    <property type="match status" value="1"/>
</dbReference>
<dbReference type="InterPro" id="IPR050204">
    <property type="entry name" value="AraC_XylS_family_regulators"/>
</dbReference>
<gene>
    <name evidence="5" type="ORF">ACFPN9_30055</name>
</gene>
<dbReference type="SMART" id="SM00342">
    <property type="entry name" value="HTH_ARAC"/>
    <property type="match status" value="1"/>
</dbReference>
<dbReference type="PANTHER" id="PTHR46796">
    <property type="entry name" value="HTH-TYPE TRANSCRIPTIONAL ACTIVATOR RHAS-RELATED"/>
    <property type="match status" value="1"/>
</dbReference>